<keyword evidence="2" id="KW-1185">Reference proteome</keyword>
<gene>
    <name evidence="1" type="ORF">RHMOL_Rhmol08G0171400</name>
</gene>
<sequence>MLPNLRRDKAGARALVNNATCKGQEQEIEELRKALATREDDMRVARGTCDLYLANFQRCDRERVVAEIELRKPRKMLTL</sequence>
<evidence type="ECO:0000313" key="1">
    <source>
        <dbReference type="EMBL" id="KAI8542847.1"/>
    </source>
</evidence>
<evidence type="ECO:0000313" key="2">
    <source>
        <dbReference type="Proteomes" id="UP001062846"/>
    </source>
</evidence>
<dbReference type="Proteomes" id="UP001062846">
    <property type="component" value="Chromosome 8"/>
</dbReference>
<proteinExistence type="predicted"/>
<reference evidence="1" key="1">
    <citation type="submission" date="2022-02" db="EMBL/GenBank/DDBJ databases">
        <title>Plant Genome Project.</title>
        <authorList>
            <person name="Zhang R.-G."/>
        </authorList>
    </citation>
    <scope>NUCLEOTIDE SEQUENCE</scope>
    <source>
        <strain evidence="1">AT1</strain>
    </source>
</reference>
<accession>A0ACC0MQU2</accession>
<name>A0ACC0MQU2_RHOML</name>
<dbReference type="EMBL" id="CM046395">
    <property type="protein sequence ID" value="KAI8542847.1"/>
    <property type="molecule type" value="Genomic_DNA"/>
</dbReference>
<protein>
    <submittedName>
        <fullName evidence="1">Uncharacterized protein</fullName>
    </submittedName>
</protein>
<comment type="caution">
    <text evidence="1">The sequence shown here is derived from an EMBL/GenBank/DDBJ whole genome shotgun (WGS) entry which is preliminary data.</text>
</comment>
<organism evidence="1 2">
    <name type="scientific">Rhododendron molle</name>
    <name type="common">Chinese azalea</name>
    <name type="synonym">Azalea mollis</name>
    <dbReference type="NCBI Taxonomy" id="49168"/>
    <lineage>
        <taxon>Eukaryota</taxon>
        <taxon>Viridiplantae</taxon>
        <taxon>Streptophyta</taxon>
        <taxon>Embryophyta</taxon>
        <taxon>Tracheophyta</taxon>
        <taxon>Spermatophyta</taxon>
        <taxon>Magnoliopsida</taxon>
        <taxon>eudicotyledons</taxon>
        <taxon>Gunneridae</taxon>
        <taxon>Pentapetalae</taxon>
        <taxon>asterids</taxon>
        <taxon>Ericales</taxon>
        <taxon>Ericaceae</taxon>
        <taxon>Ericoideae</taxon>
        <taxon>Rhodoreae</taxon>
        <taxon>Rhododendron</taxon>
    </lineage>
</organism>